<gene>
    <name evidence="2" type="ORF">A3J93_05205</name>
</gene>
<dbReference type="Gene3D" id="1.10.10.10">
    <property type="entry name" value="Winged helix-like DNA-binding domain superfamily/Winged helix DNA-binding domain"/>
    <property type="match status" value="1"/>
</dbReference>
<dbReference type="AlphaFoldDB" id="A0A1F6NV98"/>
<dbReference type="InterPro" id="IPR036388">
    <property type="entry name" value="WH-like_DNA-bd_sf"/>
</dbReference>
<proteinExistence type="predicted"/>
<evidence type="ECO:0000313" key="3">
    <source>
        <dbReference type="Proteomes" id="UP000177907"/>
    </source>
</evidence>
<comment type="caution">
    <text evidence="2">The sequence shown here is derived from an EMBL/GenBank/DDBJ whole genome shotgun (WGS) entry which is preliminary data.</text>
</comment>
<name>A0A1F6NV98_9BACT</name>
<dbReference type="Proteomes" id="UP000177907">
    <property type="component" value="Unassembled WGS sequence"/>
</dbReference>
<sequence length="517" mass="59403">MIENQLKQLGFGKNEIKIYLALFELGKCKAHEVIVHTGLHRNIVYQDLEDLVKRGLVTKTEVKNVFEYSANNPEALVEEFENKKEISQKIAEQLKEKQIETPREVAVYEGVDGLKKSRAKILNYQSGDEVFIFGADLEPSMEKVMRKIHKKREDAGINMKILYDQSANKSDVAWRNTLEHSKAKLLPFSQKFPIWFAGIGEHLEIGIPQHNNPLIFNIRNQEAVDGFKTFFDYFWNQESISYQGIDEVESAYNEILENSSNDQDVVIFAAKPSEQRSSNFNLEWNKQLRKKVKRLRLLYYGANEINISRAKEMLDVGAEAKVSGTSQSLPISTIIAGDVVLTVVWDKNPACFKIKNKTVADSLKNNFELLWNQQVGVESGLDPLKNIIYEMLDELNSGEEYCVLGASYGHETGGVQELYDKFHTDRIKKGVVTKMLVYRESFERIKKRFERCGDQFGKVSQLKQYGSAPKIPMQINLYNNKAFIIFYGEAPTVIKFNRPEFFAGFKTYFDELWRKGG</sequence>
<feature type="domain" description="Transcription regulator TrmB N-terminal" evidence="1">
    <location>
        <begin position="6"/>
        <end position="74"/>
    </location>
</feature>
<dbReference type="Pfam" id="PF01978">
    <property type="entry name" value="TrmB"/>
    <property type="match status" value="1"/>
</dbReference>
<reference evidence="2 3" key="1">
    <citation type="journal article" date="2016" name="Nat. Commun.">
        <title>Thousands of microbial genomes shed light on interconnected biogeochemical processes in an aquifer system.</title>
        <authorList>
            <person name="Anantharaman K."/>
            <person name="Brown C.T."/>
            <person name="Hug L.A."/>
            <person name="Sharon I."/>
            <person name="Castelle C.J."/>
            <person name="Probst A.J."/>
            <person name="Thomas B.C."/>
            <person name="Singh A."/>
            <person name="Wilkins M.J."/>
            <person name="Karaoz U."/>
            <person name="Brodie E.L."/>
            <person name="Williams K.H."/>
            <person name="Hubbard S.S."/>
            <person name="Banfield J.F."/>
        </authorList>
    </citation>
    <scope>NUCLEOTIDE SEQUENCE [LARGE SCALE GENOMIC DNA]</scope>
</reference>
<accession>A0A1F6NV98</accession>
<protein>
    <recommendedName>
        <fullName evidence="1">Transcription regulator TrmB N-terminal domain-containing protein</fullName>
    </recommendedName>
</protein>
<dbReference type="SUPFAM" id="SSF46785">
    <property type="entry name" value="Winged helix' DNA-binding domain"/>
    <property type="match status" value="1"/>
</dbReference>
<dbReference type="EMBL" id="MFQZ01000009">
    <property type="protein sequence ID" value="OGH87801.1"/>
    <property type="molecule type" value="Genomic_DNA"/>
</dbReference>
<dbReference type="InterPro" id="IPR036390">
    <property type="entry name" value="WH_DNA-bd_sf"/>
</dbReference>
<dbReference type="InterPro" id="IPR051797">
    <property type="entry name" value="TrmB-like"/>
</dbReference>
<dbReference type="InterPro" id="IPR002831">
    <property type="entry name" value="Tscrpt_reg_TrmB_N"/>
</dbReference>
<dbReference type="STRING" id="1798704.A3J93_05205"/>
<dbReference type="PANTHER" id="PTHR34293">
    <property type="entry name" value="HTH-TYPE TRANSCRIPTIONAL REGULATOR TRMBL2"/>
    <property type="match status" value="1"/>
</dbReference>
<evidence type="ECO:0000259" key="1">
    <source>
        <dbReference type="Pfam" id="PF01978"/>
    </source>
</evidence>
<organism evidence="2 3">
    <name type="scientific">Candidatus Magasanikbacteria bacterium RIFOXYC2_FULL_42_28</name>
    <dbReference type="NCBI Taxonomy" id="1798704"/>
    <lineage>
        <taxon>Bacteria</taxon>
        <taxon>Candidatus Magasanikiibacteriota</taxon>
    </lineage>
</organism>
<dbReference type="PANTHER" id="PTHR34293:SF1">
    <property type="entry name" value="HTH-TYPE TRANSCRIPTIONAL REGULATOR TRMBL2"/>
    <property type="match status" value="1"/>
</dbReference>
<evidence type="ECO:0000313" key="2">
    <source>
        <dbReference type="EMBL" id="OGH87801.1"/>
    </source>
</evidence>